<evidence type="ECO:0000313" key="1">
    <source>
        <dbReference type="EMBL" id="SIO51758.1"/>
    </source>
</evidence>
<dbReference type="STRING" id="536979.SAMN04488055_5106"/>
<dbReference type="EMBL" id="FSRA01000002">
    <property type="protein sequence ID" value="SIO51758.1"/>
    <property type="molecule type" value="Genomic_DNA"/>
</dbReference>
<gene>
    <name evidence="1" type="ORF">SAMN04488055_5106</name>
</gene>
<sequence>MLLLMVAATACEKVVEMEVPYDGDRIVVNSFIQPDSAVYIRVTRSQPPGGTVFPEIPDADISLMAGSTKLPLQWQVINGKGYFVSQTPAPKNVEYNIKVSAAGLDTVTAKDTLPRQPLISQPFGQAGGNRVKFVLKDLPGWDAYQFRLYKGVMSASNQVVLSERLLYRFDPSYNNNFTDLIAENYREVNFIADQRFDGNEITVVMQTKNVNIKGEYLILEVTGLTQDAFKYYKTLELQTTNDGNPLVDLNKVHSNVSKGYGILAGVNAARLQLEIK</sequence>
<accession>A0A1N6K5B2</accession>
<dbReference type="AlphaFoldDB" id="A0A1N6K5B2"/>
<evidence type="ECO:0008006" key="3">
    <source>
        <dbReference type="Google" id="ProtNLM"/>
    </source>
</evidence>
<reference evidence="1 2" key="1">
    <citation type="submission" date="2016-11" db="EMBL/GenBank/DDBJ databases">
        <authorList>
            <person name="Jaros S."/>
            <person name="Januszkiewicz K."/>
            <person name="Wedrychowicz H."/>
        </authorList>
    </citation>
    <scope>NUCLEOTIDE SEQUENCE [LARGE SCALE GENOMIC DNA]</scope>
    <source>
        <strain evidence="1 2">DSM 24787</strain>
    </source>
</reference>
<name>A0A1N6K5B2_9BACT</name>
<proteinExistence type="predicted"/>
<dbReference type="Pfam" id="PF14054">
    <property type="entry name" value="DUF4249"/>
    <property type="match status" value="1"/>
</dbReference>
<dbReference type="Proteomes" id="UP000185003">
    <property type="component" value="Unassembled WGS sequence"/>
</dbReference>
<protein>
    <recommendedName>
        <fullName evidence="3">DUF4249 domain-containing protein</fullName>
    </recommendedName>
</protein>
<organism evidence="1 2">
    <name type="scientific">Chitinophaga niabensis</name>
    <dbReference type="NCBI Taxonomy" id="536979"/>
    <lineage>
        <taxon>Bacteria</taxon>
        <taxon>Pseudomonadati</taxon>
        <taxon>Bacteroidota</taxon>
        <taxon>Chitinophagia</taxon>
        <taxon>Chitinophagales</taxon>
        <taxon>Chitinophagaceae</taxon>
        <taxon>Chitinophaga</taxon>
    </lineage>
</organism>
<evidence type="ECO:0000313" key="2">
    <source>
        <dbReference type="Proteomes" id="UP000185003"/>
    </source>
</evidence>
<dbReference type="InterPro" id="IPR025345">
    <property type="entry name" value="DUF4249"/>
</dbReference>
<keyword evidence="2" id="KW-1185">Reference proteome</keyword>